<reference evidence="1" key="1">
    <citation type="submission" date="2020-05" db="UniProtKB">
        <authorList>
            <consortium name="EnsemblMetazoa"/>
        </authorList>
    </citation>
    <scope>IDENTIFICATION</scope>
    <source>
        <strain evidence="1">BB02</strain>
    </source>
</reference>
<dbReference type="SUPFAM" id="SSF52047">
    <property type="entry name" value="RNI-like"/>
    <property type="match status" value="1"/>
</dbReference>
<gene>
    <name evidence="1" type="primary">106062602</name>
</gene>
<dbReference type="PANTHER" id="PTHR20872">
    <property type="match status" value="1"/>
</dbReference>
<dbReference type="InterPro" id="IPR036047">
    <property type="entry name" value="F-box-like_dom_sf"/>
</dbReference>
<dbReference type="VEuPathDB" id="VectorBase:BGLB005904"/>
<evidence type="ECO:0008006" key="3">
    <source>
        <dbReference type="Google" id="ProtNLM"/>
    </source>
</evidence>
<sequence length="308" mass="35312">MMLVKAANNCGSRIKKLIIDGLFADDLGTDVLPMVLLEPITYFTKLKALSISSLYICDDVVEVIAGIATLKHLRIYTDEGCEEEHVSTQSWEILKDACPQLEVHYILTNQIAVRQLNSLDAGAVLVHKEWDSLVYLVRLLRYLLNHKVNKLVSLRVANMSRLTMRWLTCGKRKDLIMTLRGLLDCQTNLKVLNLSCAGLDLEQGKISILVVKNNEIIEHDWRLLPYPALKRIYALLPNKDRYNMAVACPLWSEPLTSGDIWRKLNFRFNRVEDWKAKRFTQKVLPVAVRYLNIDCKGKALIPFDQEMT</sequence>
<dbReference type="PANTHER" id="PTHR20872:SF1">
    <property type="entry name" value="F-BOX DOMAIN-CONTAINING PROTEIN"/>
    <property type="match status" value="1"/>
</dbReference>
<proteinExistence type="predicted"/>
<dbReference type="EnsemblMetazoa" id="BGLB005904-RB">
    <property type="protein sequence ID" value="BGLB005904-PB"/>
    <property type="gene ID" value="BGLB005904"/>
</dbReference>
<dbReference type="KEGG" id="bgt:106062602"/>
<name>A0A2C9JPN2_BIOGL</name>
<evidence type="ECO:0000313" key="1">
    <source>
        <dbReference type="EnsemblMetazoa" id="BGLB005904-PB"/>
    </source>
</evidence>
<dbReference type="VEuPathDB" id="VectorBase:BGLAX_050923"/>
<dbReference type="VEuPathDB" id="VectorBase:BGLAX_052532"/>
<accession>A0A2C9JPN2</accession>
<dbReference type="SUPFAM" id="SSF81383">
    <property type="entry name" value="F-box domain"/>
    <property type="match status" value="1"/>
</dbReference>
<organism evidence="1 2">
    <name type="scientific">Biomphalaria glabrata</name>
    <name type="common">Bloodfluke planorb</name>
    <name type="synonym">Freshwater snail</name>
    <dbReference type="NCBI Taxonomy" id="6526"/>
    <lineage>
        <taxon>Eukaryota</taxon>
        <taxon>Metazoa</taxon>
        <taxon>Spiralia</taxon>
        <taxon>Lophotrochozoa</taxon>
        <taxon>Mollusca</taxon>
        <taxon>Gastropoda</taxon>
        <taxon>Heterobranchia</taxon>
        <taxon>Euthyneura</taxon>
        <taxon>Panpulmonata</taxon>
        <taxon>Hygrophila</taxon>
        <taxon>Lymnaeoidea</taxon>
        <taxon>Planorbidae</taxon>
        <taxon>Biomphalaria</taxon>
    </lineage>
</organism>
<dbReference type="Proteomes" id="UP000076420">
    <property type="component" value="Unassembled WGS sequence"/>
</dbReference>
<evidence type="ECO:0000313" key="2">
    <source>
        <dbReference type="Proteomes" id="UP000076420"/>
    </source>
</evidence>
<dbReference type="InterPro" id="IPR032675">
    <property type="entry name" value="LRR_dom_sf"/>
</dbReference>
<protein>
    <recommendedName>
        <fullName evidence="3">F-box domain-containing protein</fullName>
    </recommendedName>
</protein>
<dbReference type="AlphaFoldDB" id="A0A2C9JPN2"/>
<dbReference type="Gene3D" id="3.80.10.10">
    <property type="entry name" value="Ribonuclease Inhibitor"/>
    <property type="match status" value="1"/>
</dbReference>